<name>A0ABN6UKV2_9GAMM</name>
<evidence type="ECO:0000313" key="2">
    <source>
        <dbReference type="EMBL" id="BDU16922.1"/>
    </source>
</evidence>
<feature type="signal peptide" evidence="1">
    <location>
        <begin position="1"/>
        <end position="19"/>
    </location>
</feature>
<reference evidence="2 3" key="1">
    <citation type="journal article" date="2023" name="Int. J. Syst. Evol. Microbiol.">
        <title>Physiological and genomic analyses of cobalamin (vitamin B12)-auxotrophy of Lysobacter auxotrophicus sp. nov., a methionine-auxotrophic chitinolytic bacterium isolated from chitin-treated soil.</title>
        <authorList>
            <person name="Saito A."/>
            <person name="Dohra H."/>
            <person name="Hamada M."/>
            <person name="Moriuchi R."/>
            <person name="Kotsuchibashi Y."/>
            <person name="Mori K."/>
        </authorList>
    </citation>
    <scope>NUCLEOTIDE SEQUENCE [LARGE SCALE GENOMIC DNA]</scope>
    <source>
        <strain evidence="2 3">5-21a</strain>
    </source>
</reference>
<keyword evidence="3" id="KW-1185">Reference proteome</keyword>
<dbReference type="EMBL" id="AP027041">
    <property type="protein sequence ID" value="BDU16922.1"/>
    <property type="molecule type" value="Genomic_DNA"/>
</dbReference>
<evidence type="ECO:0000313" key="3">
    <source>
        <dbReference type="Proteomes" id="UP001317822"/>
    </source>
</evidence>
<sequence length="103" mass="10672">MKKLVSIALLLTLGFTANAGETGGRVNIVSLRPYVGKVYVQVSPGGLCGTDVFTIELANTGGKEMYAAALTALSAGKQVELEVSNATGCAGWGTNLQSLFVYQ</sequence>
<gene>
    <name evidence="2" type="ORF">LA521A_21230</name>
</gene>
<evidence type="ECO:0000256" key="1">
    <source>
        <dbReference type="SAM" id="SignalP"/>
    </source>
</evidence>
<accession>A0ABN6UKV2</accession>
<organism evidence="2 3">
    <name type="scientific">Lysobacter auxotrophicus</name>
    <dbReference type="NCBI Taxonomy" id="2992573"/>
    <lineage>
        <taxon>Bacteria</taxon>
        <taxon>Pseudomonadati</taxon>
        <taxon>Pseudomonadota</taxon>
        <taxon>Gammaproteobacteria</taxon>
        <taxon>Lysobacterales</taxon>
        <taxon>Lysobacteraceae</taxon>
        <taxon>Lysobacter</taxon>
    </lineage>
</organism>
<dbReference type="RefSeq" id="WP_281778892.1">
    <property type="nucleotide sequence ID" value="NZ_AP027041.1"/>
</dbReference>
<dbReference type="Proteomes" id="UP001317822">
    <property type="component" value="Chromosome"/>
</dbReference>
<proteinExistence type="predicted"/>
<feature type="chain" id="PRO_5046963152" evidence="1">
    <location>
        <begin position="20"/>
        <end position="103"/>
    </location>
</feature>
<keyword evidence="1" id="KW-0732">Signal</keyword>
<protein>
    <submittedName>
        <fullName evidence="2">Uncharacterized protein</fullName>
    </submittedName>
</protein>